<organism evidence="2">
    <name type="scientific">freshwater metagenome</name>
    <dbReference type="NCBI Taxonomy" id="449393"/>
    <lineage>
        <taxon>unclassified sequences</taxon>
        <taxon>metagenomes</taxon>
        <taxon>ecological metagenomes</taxon>
    </lineage>
</organism>
<protein>
    <submittedName>
        <fullName evidence="2">Unannotated protein</fullName>
    </submittedName>
</protein>
<gene>
    <name evidence="2" type="ORF">UFOPK1419_00708</name>
</gene>
<dbReference type="EMBL" id="CAEZSK010000100">
    <property type="protein sequence ID" value="CAB4542810.1"/>
    <property type="molecule type" value="Genomic_DNA"/>
</dbReference>
<sequence length="149" mass="15781">MVAISFSNAPARARNSKSPSSFSIGSVIPRGSCQANPGASGFPVSSIKTPVSLNPVNPIEITFPPAISAALEATPITVLASNNMSMSLKFFSCFHGVGSAYSAKTFKCKSVATAFSREVPISTPIRISWDIFIRRLVPILLVVGDKQLH</sequence>
<feature type="region of interest" description="Disordered" evidence="1">
    <location>
        <begin position="1"/>
        <end position="21"/>
    </location>
</feature>
<accession>A0A6J6BUF6</accession>
<name>A0A6J6BUF6_9ZZZZ</name>
<evidence type="ECO:0000256" key="1">
    <source>
        <dbReference type="SAM" id="MobiDB-lite"/>
    </source>
</evidence>
<evidence type="ECO:0000313" key="2">
    <source>
        <dbReference type="EMBL" id="CAB4542810.1"/>
    </source>
</evidence>
<dbReference type="AlphaFoldDB" id="A0A6J6BUF6"/>
<reference evidence="2" key="1">
    <citation type="submission" date="2020-05" db="EMBL/GenBank/DDBJ databases">
        <authorList>
            <person name="Chiriac C."/>
            <person name="Salcher M."/>
            <person name="Ghai R."/>
            <person name="Kavagutti S V."/>
        </authorList>
    </citation>
    <scope>NUCLEOTIDE SEQUENCE</scope>
</reference>
<proteinExistence type="predicted"/>